<keyword evidence="8" id="KW-1185">Reference proteome</keyword>
<proteinExistence type="predicted"/>
<evidence type="ECO:0000256" key="3">
    <source>
        <dbReference type="ARBA" id="ARBA00022729"/>
    </source>
</evidence>
<protein>
    <recommendedName>
        <fullName evidence="6">CFEM domain-containing protein</fullName>
    </recommendedName>
</protein>
<evidence type="ECO:0000256" key="2">
    <source>
        <dbReference type="ARBA" id="ARBA00022525"/>
    </source>
</evidence>
<accession>A0AAV0AJ83</accession>
<dbReference type="GO" id="GO:0005576">
    <property type="term" value="C:extracellular region"/>
    <property type="evidence" value="ECO:0007669"/>
    <property type="project" value="UniProtKB-SubCell"/>
</dbReference>
<keyword evidence="3" id="KW-0732">Signal</keyword>
<comment type="caution">
    <text evidence="7">The sequence shown here is derived from an EMBL/GenBank/DDBJ whole genome shotgun (WGS) entry which is preliminary data.</text>
</comment>
<reference evidence="7" key="1">
    <citation type="submission" date="2022-06" db="EMBL/GenBank/DDBJ databases">
        <authorList>
            <consortium name="SYNGENTA / RWTH Aachen University"/>
        </authorList>
    </citation>
    <scope>NUCLEOTIDE SEQUENCE</scope>
</reference>
<keyword evidence="2" id="KW-0964">Secreted</keyword>
<evidence type="ECO:0000313" key="7">
    <source>
        <dbReference type="EMBL" id="CAH7667594.1"/>
    </source>
</evidence>
<evidence type="ECO:0000256" key="1">
    <source>
        <dbReference type="ARBA" id="ARBA00004613"/>
    </source>
</evidence>
<feature type="compositionally biased region" description="Low complexity" evidence="5">
    <location>
        <begin position="134"/>
        <end position="169"/>
    </location>
</feature>
<dbReference type="AlphaFoldDB" id="A0AAV0AJ83"/>
<dbReference type="PROSITE" id="PS52012">
    <property type="entry name" value="CFEM"/>
    <property type="match status" value="1"/>
</dbReference>
<sequence>MQLKIGLYQVTAAANTSATTAPGQDQGQGQGPESGGCAAKCMAAKLDDAAKWFGPGNLASYCQHAEFITAYDTCLGDNCANHEELDAGKKSGREACAAAGVTSPGSIAPPTGHTPPTSGNNSLADLPAGATNHSMSTNSTPSATTTNSTLGGTLNNTLHTPNTTSTATNSRFSSAVNSAASAAANSTASTLTSSSILLGISSVLVIANL</sequence>
<feature type="compositionally biased region" description="Polar residues" evidence="5">
    <location>
        <begin position="114"/>
        <end position="123"/>
    </location>
</feature>
<dbReference type="Proteomes" id="UP001153365">
    <property type="component" value="Unassembled WGS sequence"/>
</dbReference>
<organism evidence="7 8">
    <name type="scientific">Phakopsora pachyrhizi</name>
    <name type="common">Asian soybean rust disease fungus</name>
    <dbReference type="NCBI Taxonomy" id="170000"/>
    <lineage>
        <taxon>Eukaryota</taxon>
        <taxon>Fungi</taxon>
        <taxon>Dikarya</taxon>
        <taxon>Basidiomycota</taxon>
        <taxon>Pucciniomycotina</taxon>
        <taxon>Pucciniomycetes</taxon>
        <taxon>Pucciniales</taxon>
        <taxon>Phakopsoraceae</taxon>
        <taxon>Phakopsora</taxon>
    </lineage>
</organism>
<feature type="region of interest" description="Disordered" evidence="5">
    <location>
        <begin position="101"/>
        <end position="169"/>
    </location>
</feature>
<keyword evidence="4" id="KW-1015">Disulfide bond</keyword>
<dbReference type="EMBL" id="CALTRL010000343">
    <property type="protein sequence ID" value="CAH7667594.1"/>
    <property type="molecule type" value="Genomic_DNA"/>
</dbReference>
<name>A0AAV0AJ83_PHAPC</name>
<comment type="subcellular location">
    <subcellularLocation>
        <location evidence="1">Secreted</location>
    </subcellularLocation>
</comment>
<evidence type="ECO:0000256" key="4">
    <source>
        <dbReference type="ARBA" id="ARBA00023157"/>
    </source>
</evidence>
<evidence type="ECO:0000259" key="6">
    <source>
        <dbReference type="PROSITE" id="PS52012"/>
    </source>
</evidence>
<dbReference type="InterPro" id="IPR008427">
    <property type="entry name" value="Extracellular_membr_CFEM_dom"/>
</dbReference>
<evidence type="ECO:0000256" key="5">
    <source>
        <dbReference type="SAM" id="MobiDB-lite"/>
    </source>
</evidence>
<gene>
    <name evidence="7" type="ORF">PPACK8108_LOCUS2001</name>
</gene>
<feature type="domain" description="CFEM" evidence="6">
    <location>
        <begin position="6"/>
        <end position="123"/>
    </location>
</feature>
<evidence type="ECO:0000313" key="8">
    <source>
        <dbReference type="Proteomes" id="UP001153365"/>
    </source>
</evidence>